<name>A0A4V3HTK8_COLTR</name>
<evidence type="ECO:0000313" key="2">
    <source>
        <dbReference type="EMBL" id="TDZ38849.1"/>
    </source>
</evidence>
<evidence type="ECO:0000313" key="3">
    <source>
        <dbReference type="Proteomes" id="UP000295703"/>
    </source>
</evidence>
<reference evidence="2 3" key="1">
    <citation type="submission" date="2018-12" db="EMBL/GenBank/DDBJ databases">
        <title>Genome sequence and assembly of Colletotrichum trifolii.</title>
        <authorList>
            <person name="Gan P."/>
            <person name="Shirasu K."/>
        </authorList>
    </citation>
    <scope>NUCLEOTIDE SEQUENCE [LARGE SCALE GENOMIC DNA]</scope>
    <source>
        <strain evidence="2 3">543-2</strain>
    </source>
</reference>
<feature type="domain" description="2EXR" evidence="1">
    <location>
        <begin position="12"/>
        <end position="96"/>
    </location>
</feature>
<accession>A0A4V3HTK8</accession>
<dbReference type="Pfam" id="PF20150">
    <property type="entry name" value="2EXR"/>
    <property type="match status" value="1"/>
</dbReference>
<organism evidence="2 3">
    <name type="scientific">Colletotrichum trifolii</name>
    <dbReference type="NCBI Taxonomy" id="5466"/>
    <lineage>
        <taxon>Eukaryota</taxon>
        <taxon>Fungi</taxon>
        <taxon>Dikarya</taxon>
        <taxon>Ascomycota</taxon>
        <taxon>Pezizomycotina</taxon>
        <taxon>Sordariomycetes</taxon>
        <taxon>Hypocreomycetidae</taxon>
        <taxon>Glomerellales</taxon>
        <taxon>Glomerellaceae</taxon>
        <taxon>Colletotrichum</taxon>
        <taxon>Colletotrichum orbiculare species complex</taxon>
    </lineage>
</organism>
<dbReference type="AlphaFoldDB" id="A0A4V3HTK8"/>
<proteinExistence type="predicted"/>
<protein>
    <recommendedName>
        <fullName evidence="1">2EXR domain-containing protein</fullName>
    </recommendedName>
</protein>
<evidence type="ECO:0000259" key="1">
    <source>
        <dbReference type="Pfam" id="PF20150"/>
    </source>
</evidence>
<sequence length="287" mass="33034">MSQSVSHLDVTFHLFVDFPPEIKIAIWEAFYSRPRYFELEVERSRLKRWNPSRITNLPEYHEVDNGIDRMSRSVANSIRQPQAGGNISVNWDIDFIYIAGRHYVPGSGASRVDLRLYRNLVLDLPLGTENPFERFQDIRHWDFSMPNLGLRQPKLKSLTWVANQKMDATARDALYYHTRHLLRTLGQPIELDLKLAVTSEWLHGDVEKIDTPTSWPAFIQEFKGTRGSLNDLSDEKLDEIAAVGEIEGAEEFFDPISLPMMLIISWHTKAIANCLSLPTTWLPDILG</sequence>
<dbReference type="EMBL" id="RYZW01000191">
    <property type="protein sequence ID" value="TDZ38849.1"/>
    <property type="molecule type" value="Genomic_DNA"/>
</dbReference>
<gene>
    <name evidence="2" type="ORF">CTRI78_v010742</name>
</gene>
<dbReference type="Proteomes" id="UP000295703">
    <property type="component" value="Unassembled WGS sequence"/>
</dbReference>
<dbReference type="InterPro" id="IPR045518">
    <property type="entry name" value="2EXR"/>
</dbReference>
<comment type="caution">
    <text evidence="2">The sequence shown here is derived from an EMBL/GenBank/DDBJ whole genome shotgun (WGS) entry which is preliminary data.</text>
</comment>
<keyword evidence="3" id="KW-1185">Reference proteome</keyword>